<evidence type="ECO:0000313" key="2">
    <source>
        <dbReference type="EMBL" id="GIX98695.1"/>
    </source>
</evidence>
<name>A0AAV4PP05_CAEEX</name>
<feature type="region of interest" description="Disordered" evidence="1">
    <location>
        <begin position="53"/>
        <end position="76"/>
    </location>
</feature>
<evidence type="ECO:0000256" key="1">
    <source>
        <dbReference type="SAM" id="MobiDB-lite"/>
    </source>
</evidence>
<dbReference type="Proteomes" id="UP001054945">
    <property type="component" value="Unassembled WGS sequence"/>
</dbReference>
<evidence type="ECO:0000313" key="3">
    <source>
        <dbReference type="Proteomes" id="UP001054945"/>
    </source>
</evidence>
<dbReference type="AlphaFoldDB" id="A0AAV4PP05"/>
<proteinExistence type="predicted"/>
<keyword evidence="3" id="KW-1185">Reference proteome</keyword>
<organism evidence="2 3">
    <name type="scientific">Caerostris extrusa</name>
    <name type="common">Bark spider</name>
    <name type="synonym">Caerostris bankana</name>
    <dbReference type="NCBI Taxonomy" id="172846"/>
    <lineage>
        <taxon>Eukaryota</taxon>
        <taxon>Metazoa</taxon>
        <taxon>Ecdysozoa</taxon>
        <taxon>Arthropoda</taxon>
        <taxon>Chelicerata</taxon>
        <taxon>Arachnida</taxon>
        <taxon>Araneae</taxon>
        <taxon>Araneomorphae</taxon>
        <taxon>Entelegynae</taxon>
        <taxon>Araneoidea</taxon>
        <taxon>Araneidae</taxon>
        <taxon>Caerostris</taxon>
    </lineage>
</organism>
<gene>
    <name evidence="2" type="ORF">CEXT_83581</name>
</gene>
<reference evidence="2 3" key="1">
    <citation type="submission" date="2021-06" db="EMBL/GenBank/DDBJ databases">
        <title>Caerostris extrusa draft genome.</title>
        <authorList>
            <person name="Kono N."/>
            <person name="Arakawa K."/>
        </authorList>
    </citation>
    <scope>NUCLEOTIDE SEQUENCE [LARGE SCALE GENOMIC DNA]</scope>
</reference>
<dbReference type="EMBL" id="BPLR01004951">
    <property type="protein sequence ID" value="GIX98695.1"/>
    <property type="molecule type" value="Genomic_DNA"/>
</dbReference>
<accession>A0AAV4PP05</accession>
<comment type="caution">
    <text evidence="2">The sequence shown here is derived from an EMBL/GenBank/DDBJ whole genome shotgun (WGS) entry which is preliminary data.</text>
</comment>
<sequence>MSKQTPTGKKKPKWGFRSRDAAEYLGRQNMNVSGFQMRKPKFTQHKFKTTLPPYALPPQEGCGMEGKKKNTGGVRKPNISISCLHIKAKKHLSSAGSLFEGKLFSEI</sequence>
<protein>
    <submittedName>
        <fullName evidence="2">Uncharacterized protein</fullName>
    </submittedName>
</protein>